<dbReference type="GO" id="GO:0003723">
    <property type="term" value="F:RNA binding"/>
    <property type="evidence" value="ECO:0007669"/>
    <property type="project" value="InterPro"/>
</dbReference>
<name>A0A678WDT5_SALMI</name>
<organism evidence="3">
    <name type="scientific">Salvia miltiorrhiza</name>
    <name type="common">Chinese sage</name>
    <dbReference type="NCBI Taxonomy" id="226208"/>
    <lineage>
        <taxon>Eukaryota</taxon>
        <taxon>Viridiplantae</taxon>
        <taxon>Streptophyta</taxon>
        <taxon>Embryophyta</taxon>
        <taxon>Tracheophyta</taxon>
        <taxon>Spermatophyta</taxon>
        <taxon>Magnoliopsida</taxon>
        <taxon>eudicotyledons</taxon>
        <taxon>Gunneridae</taxon>
        <taxon>Pentapetalae</taxon>
        <taxon>asterids</taxon>
        <taxon>lamiids</taxon>
        <taxon>Lamiales</taxon>
        <taxon>Lamiaceae</taxon>
        <taxon>Nepetoideae</taxon>
        <taxon>Mentheae</taxon>
        <taxon>Salviinae</taxon>
        <taxon>Salvia</taxon>
        <taxon>Salvia incertae sedis</taxon>
    </lineage>
</organism>
<dbReference type="FunFam" id="1.25.40.10:FF:000090">
    <property type="entry name" value="Pentatricopeptide repeat-containing protein, chloroplastic"/>
    <property type="match status" value="1"/>
</dbReference>
<dbReference type="NCBIfam" id="TIGR00756">
    <property type="entry name" value="PPR"/>
    <property type="match status" value="1"/>
</dbReference>
<dbReference type="InterPro" id="IPR046960">
    <property type="entry name" value="PPR_At4g14850-like_plant"/>
</dbReference>
<dbReference type="PROSITE" id="PS51375">
    <property type="entry name" value="PPR"/>
    <property type="match status" value="4"/>
</dbReference>
<dbReference type="GO" id="GO:0009451">
    <property type="term" value="P:RNA modification"/>
    <property type="evidence" value="ECO:0007669"/>
    <property type="project" value="InterPro"/>
</dbReference>
<sequence>MTLQNLGLFLHHCAKAKALRRGVSLHAAAIKTGRLAETSMCNHLAETSMCNHILNFYAKCGLLHPAHQVFDEMPHRNLVTWSALISGYNLWDTPHKALQLFSEMHKHFKPNDSVFSSALSSCARSRDLNLGQQIHALALKLSYCSVSFVVNSLLLVYMKCGMCADALSVFCDSNFVQPTLVSYNIAITGLVESKLQEKGMELFVELLRRGLLPDRFSFAGLLGAGETVYGLSTVVQLHCQMVKLGLDCTSFSGNVLITLYSKFSLFQESDRAFRCIGEKDVVSWNTAIADCCRCEDHSKALDVFREMNTTPDDYTYASVLSAAASMASVRIGKEIHGRLMRTGPDWDVGVGNALVNMYAKCGYLTSGHTVFERMETRNLVSWNTMIAAFANHGQAEKGMAVLEEMKRTGVEPDSITFLQLLSACSHSGLADEGRVVLECMSRAHGIAPEMEHLCCVVDALGRAGRLSEAEEFIYSHKGVSDDEVVLGCLLSACRLHGDEGVGEGIAKRLIKDDDVAVGGWPYVLLSNLYAMNSKWDGVLRARRLVGLGKEAARSTLIHIPKHESLTLF</sequence>
<feature type="repeat" description="PPR" evidence="2">
    <location>
        <begin position="179"/>
        <end position="213"/>
    </location>
</feature>
<feature type="repeat" description="PPR" evidence="2">
    <location>
        <begin position="378"/>
        <end position="412"/>
    </location>
</feature>
<dbReference type="AlphaFoldDB" id="A0A678WDT5"/>
<keyword evidence="1" id="KW-0677">Repeat</keyword>
<evidence type="ECO:0000256" key="1">
    <source>
        <dbReference type="ARBA" id="ARBA00022737"/>
    </source>
</evidence>
<protein>
    <submittedName>
        <fullName evidence="3">Pentatricopeptide repeat protein</fullName>
    </submittedName>
</protein>
<evidence type="ECO:0000313" key="3">
    <source>
        <dbReference type="EMBL" id="AYM00938.1"/>
    </source>
</evidence>
<dbReference type="PANTHER" id="PTHR24015:SF1728">
    <property type="entry name" value="PENTACOTRIPEPTIDE-REPEAT REGION OF PRORP DOMAIN-CONTAINING PROTEIN"/>
    <property type="match status" value="1"/>
</dbReference>
<reference evidence="3" key="2">
    <citation type="submission" date="2018-02" db="EMBL/GenBank/DDBJ databases">
        <authorList>
            <person name="Li H.Q."/>
            <person name="Lu S.F."/>
        </authorList>
    </citation>
    <scope>NUCLEOTIDE SEQUENCE</scope>
</reference>
<evidence type="ECO:0000256" key="2">
    <source>
        <dbReference type="PROSITE-ProRule" id="PRU00708"/>
    </source>
</evidence>
<feature type="repeat" description="PPR" evidence="2">
    <location>
        <begin position="280"/>
        <end position="310"/>
    </location>
</feature>
<dbReference type="PANTHER" id="PTHR24015">
    <property type="entry name" value="OS07G0578800 PROTEIN-RELATED"/>
    <property type="match status" value="1"/>
</dbReference>
<dbReference type="Gene3D" id="1.25.40.10">
    <property type="entry name" value="Tetratricopeptide repeat domain"/>
    <property type="match status" value="5"/>
</dbReference>
<proteinExistence type="evidence at transcript level"/>
<accession>A0A678WDT5</accession>
<feature type="repeat" description="PPR" evidence="2">
    <location>
        <begin position="46"/>
        <end position="80"/>
    </location>
</feature>
<dbReference type="Pfam" id="PF01535">
    <property type="entry name" value="PPR"/>
    <property type="match status" value="4"/>
</dbReference>
<dbReference type="InterPro" id="IPR002885">
    <property type="entry name" value="PPR_rpt"/>
</dbReference>
<dbReference type="Pfam" id="PF13041">
    <property type="entry name" value="PPR_2"/>
    <property type="match status" value="2"/>
</dbReference>
<reference evidence="3" key="1">
    <citation type="journal article" date="2018" name="Molecules">
        <title>The Pentatricopeptide Repeat Gene Family in Salvia miltiorrhiza: Genome-Wide Characterization and Expression Analysis.</title>
        <authorList>
            <person name="Li H."/>
            <person name="Li C."/>
            <person name="Deng Y."/>
            <person name="Jiang X."/>
            <person name="Lu S."/>
        </authorList>
    </citation>
    <scope>NUCLEOTIDE SEQUENCE</scope>
</reference>
<dbReference type="EMBL" id="MH004938">
    <property type="protein sequence ID" value="AYM00938.1"/>
    <property type="molecule type" value="mRNA"/>
</dbReference>
<dbReference type="InterPro" id="IPR011990">
    <property type="entry name" value="TPR-like_helical_dom_sf"/>
</dbReference>